<evidence type="ECO:0000256" key="1">
    <source>
        <dbReference type="ARBA" id="ARBA00022679"/>
    </source>
</evidence>
<dbReference type="AlphaFoldDB" id="A0A9P3Q1H7"/>
<evidence type="ECO:0000256" key="3">
    <source>
        <dbReference type="ARBA" id="ARBA00023277"/>
    </source>
</evidence>
<keyword evidence="2" id="KW-0294">Fucose metabolism</keyword>
<sequence>MQYHSWLAAPVRWRLFRVFLIFLVVVSLLISYLYLKNRPSYALYDVIARHEVAESQRFARNSPENKYVLFKQLQGAGFNNQAQEILLYHHLALATSRVYVYQPIIWRPRGSQATVPLSAFMPGVTRNSLSAALFEEICSPEETKHVKIRVNNPSLWEYTKQQLSGNEKCIVVDDWILNWDYLASPALHDVWPEFQKYLAKHFQWSKPIQEIASRARTKLNLRWDPASNDGEPYVALHFRRGDFEGHCESLADHHTGFTTWATLPSLSPSTYPPTLDTTNHTSSIEHCYPSLSRIVSIISTAVQDKPHLRTLHVLHDGAWDHPLVYAQHYKLKALLTGAGGPMKRVTHSGQVPIAWGEADWAVAVDVELARRAEVFIGNGYSSLSTQVVALRLGADGGRAEDIILL</sequence>
<keyword evidence="3" id="KW-0119">Carbohydrate metabolism</keyword>
<gene>
    <name evidence="5" type="ORF">LshimejAT787_1901550</name>
</gene>
<dbReference type="Gene3D" id="3.40.50.11350">
    <property type="match status" value="1"/>
</dbReference>
<name>A0A9P3Q1H7_LYOSH</name>
<keyword evidence="4" id="KW-1133">Transmembrane helix</keyword>
<accession>A0A9P3Q1H7</accession>
<evidence type="ECO:0000256" key="4">
    <source>
        <dbReference type="SAM" id="Phobius"/>
    </source>
</evidence>
<evidence type="ECO:0000313" key="6">
    <source>
        <dbReference type="Proteomes" id="UP001063166"/>
    </source>
</evidence>
<dbReference type="CDD" id="cd11296">
    <property type="entry name" value="O-FucT_like"/>
    <property type="match status" value="1"/>
</dbReference>
<feature type="transmembrane region" description="Helical" evidence="4">
    <location>
        <begin position="15"/>
        <end position="35"/>
    </location>
</feature>
<comment type="caution">
    <text evidence="5">The sequence shown here is derived from an EMBL/GenBank/DDBJ whole genome shotgun (WGS) entry which is preliminary data.</text>
</comment>
<dbReference type="EMBL" id="BRPK01000019">
    <property type="protein sequence ID" value="GLB45077.1"/>
    <property type="molecule type" value="Genomic_DNA"/>
</dbReference>
<keyword evidence="1" id="KW-0808">Transferase</keyword>
<dbReference type="InterPro" id="IPR019378">
    <property type="entry name" value="GDP-Fuc_O-FucTrfase"/>
</dbReference>
<organism evidence="5 6">
    <name type="scientific">Lyophyllum shimeji</name>
    <name type="common">Hon-shimeji</name>
    <name type="synonym">Tricholoma shimeji</name>
    <dbReference type="NCBI Taxonomy" id="47721"/>
    <lineage>
        <taxon>Eukaryota</taxon>
        <taxon>Fungi</taxon>
        <taxon>Dikarya</taxon>
        <taxon>Basidiomycota</taxon>
        <taxon>Agaricomycotina</taxon>
        <taxon>Agaricomycetes</taxon>
        <taxon>Agaricomycetidae</taxon>
        <taxon>Agaricales</taxon>
        <taxon>Tricholomatineae</taxon>
        <taxon>Lyophyllaceae</taxon>
        <taxon>Lyophyllum</taxon>
    </lineage>
</organism>
<protein>
    <submittedName>
        <fullName evidence="5">Uncharacterized protein</fullName>
    </submittedName>
</protein>
<proteinExistence type="predicted"/>
<evidence type="ECO:0000313" key="5">
    <source>
        <dbReference type="EMBL" id="GLB45077.1"/>
    </source>
</evidence>
<keyword evidence="4" id="KW-0812">Transmembrane</keyword>
<dbReference type="Pfam" id="PF10250">
    <property type="entry name" value="O-FucT"/>
    <property type="match status" value="1"/>
</dbReference>
<reference evidence="5" key="1">
    <citation type="submission" date="2022-07" db="EMBL/GenBank/DDBJ databases">
        <title>The genome of Lyophyllum shimeji provides insight into the initial evolution of ectomycorrhizal fungal genome.</title>
        <authorList>
            <person name="Kobayashi Y."/>
            <person name="Shibata T."/>
            <person name="Hirakawa H."/>
            <person name="Shigenobu S."/>
            <person name="Nishiyama T."/>
            <person name="Yamada A."/>
            <person name="Hasebe M."/>
            <person name="Kawaguchi M."/>
        </authorList>
    </citation>
    <scope>NUCLEOTIDE SEQUENCE</scope>
    <source>
        <strain evidence="5">AT787</strain>
    </source>
</reference>
<evidence type="ECO:0000256" key="2">
    <source>
        <dbReference type="ARBA" id="ARBA00023253"/>
    </source>
</evidence>
<dbReference type="OrthoDB" id="2559662at2759"/>
<keyword evidence="6" id="KW-1185">Reference proteome</keyword>
<keyword evidence="4" id="KW-0472">Membrane</keyword>
<dbReference type="Proteomes" id="UP001063166">
    <property type="component" value="Unassembled WGS sequence"/>
</dbReference>